<gene>
    <name evidence="1" type="ORF">L9F63_011948</name>
</gene>
<dbReference type="Proteomes" id="UP001233999">
    <property type="component" value="Unassembled WGS sequence"/>
</dbReference>
<evidence type="ECO:0000313" key="2">
    <source>
        <dbReference type="Proteomes" id="UP001233999"/>
    </source>
</evidence>
<dbReference type="EMBL" id="JASPKZ010001948">
    <property type="protein sequence ID" value="KAJ9597005.1"/>
    <property type="molecule type" value="Genomic_DNA"/>
</dbReference>
<reference evidence="1" key="2">
    <citation type="submission" date="2023-05" db="EMBL/GenBank/DDBJ databases">
        <authorList>
            <person name="Fouks B."/>
        </authorList>
    </citation>
    <scope>NUCLEOTIDE SEQUENCE</scope>
    <source>
        <strain evidence="1">Stay&amp;Tobe</strain>
        <tissue evidence="1">Testes</tissue>
    </source>
</reference>
<feature type="non-terminal residue" evidence="1">
    <location>
        <position position="133"/>
    </location>
</feature>
<keyword evidence="2" id="KW-1185">Reference proteome</keyword>
<organism evidence="1 2">
    <name type="scientific">Diploptera punctata</name>
    <name type="common">Pacific beetle cockroach</name>
    <dbReference type="NCBI Taxonomy" id="6984"/>
    <lineage>
        <taxon>Eukaryota</taxon>
        <taxon>Metazoa</taxon>
        <taxon>Ecdysozoa</taxon>
        <taxon>Arthropoda</taxon>
        <taxon>Hexapoda</taxon>
        <taxon>Insecta</taxon>
        <taxon>Pterygota</taxon>
        <taxon>Neoptera</taxon>
        <taxon>Polyneoptera</taxon>
        <taxon>Dictyoptera</taxon>
        <taxon>Blattodea</taxon>
        <taxon>Blaberoidea</taxon>
        <taxon>Blaberidae</taxon>
        <taxon>Diplopterinae</taxon>
        <taxon>Diploptera</taxon>
    </lineage>
</organism>
<reference evidence="1" key="1">
    <citation type="journal article" date="2023" name="IScience">
        <title>Live-bearing cockroach genome reveals convergent evolutionary mechanisms linked to viviparity in insects and beyond.</title>
        <authorList>
            <person name="Fouks B."/>
            <person name="Harrison M.C."/>
            <person name="Mikhailova A.A."/>
            <person name="Marchal E."/>
            <person name="English S."/>
            <person name="Carruthers M."/>
            <person name="Jennings E.C."/>
            <person name="Chiamaka E.L."/>
            <person name="Frigard R.A."/>
            <person name="Pippel M."/>
            <person name="Attardo G.M."/>
            <person name="Benoit J.B."/>
            <person name="Bornberg-Bauer E."/>
            <person name="Tobe S.S."/>
        </authorList>
    </citation>
    <scope>NUCLEOTIDE SEQUENCE</scope>
    <source>
        <strain evidence="1">Stay&amp;Tobe</strain>
    </source>
</reference>
<name>A0AAD8ADF6_DIPPU</name>
<protein>
    <submittedName>
        <fullName evidence="1">Uncharacterized protein</fullName>
    </submittedName>
</protein>
<proteinExistence type="predicted"/>
<dbReference type="AlphaFoldDB" id="A0AAD8ADF6"/>
<accession>A0AAD8ADF6</accession>
<comment type="caution">
    <text evidence="1">The sequence shown here is derived from an EMBL/GenBank/DDBJ whole genome shotgun (WGS) entry which is preliminary data.</text>
</comment>
<feature type="non-terminal residue" evidence="1">
    <location>
        <position position="1"/>
    </location>
</feature>
<evidence type="ECO:0000313" key="1">
    <source>
        <dbReference type="EMBL" id="KAJ9597005.1"/>
    </source>
</evidence>
<sequence>IMTISFFYGNGLDFYNPSKLKIFFLMSPHQWKRRSTEKRDDINNYSILFALRRKCNKHNFIVVEAENYDVIPFLQQLGKCIRYVGSSEDEFISVFDFKLYCMENRFHNYQKQMFEESNGTNMKHVFVSMLRDQ</sequence>